<dbReference type="InterPro" id="IPR011060">
    <property type="entry name" value="RibuloseP-bd_barrel"/>
</dbReference>
<dbReference type="FunFam" id="3.20.20.70:FF:000110">
    <property type="entry name" value="1-(5-phosphoribosyl)-5-[(5-phosphoribosylamino)methylideneamino] imidazole-4-carboxamide isomerase, chloroplastic"/>
    <property type="match status" value="1"/>
</dbReference>
<dbReference type="GO" id="GO:0000105">
    <property type="term" value="P:L-histidine biosynthetic process"/>
    <property type="evidence" value="ECO:0007669"/>
    <property type="project" value="UniProtKB-KW"/>
</dbReference>
<evidence type="ECO:0000256" key="2">
    <source>
        <dbReference type="ARBA" id="ARBA00022605"/>
    </source>
</evidence>
<keyword evidence="3 6" id="KW-0368">Histidine biosynthesis</keyword>
<evidence type="ECO:0000256" key="3">
    <source>
        <dbReference type="ARBA" id="ARBA00023102"/>
    </source>
</evidence>
<dbReference type="OrthoDB" id="9807749at2"/>
<gene>
    <name evidence="7" type="primary">hisA</name>
    <name evidence="7" type="ORF">FME95_05565</name>
</gene>
<dbReference type="InterPro" id="IPR006062">
    <property type="entry name" value="His_biosynth"/>
</dbReference>
<proteinExistence type="inferred from homology"/>
<evidence type="ECO:0000256" key="1">
    <source>
        <dbReference type="ARBA" id="ARBA00009667"/>
    </source>
</evidence>
<dbReference type="SUPFAM" id="SSF51366">
    <property type="entry name" value="Ribulose-phoshate binding barrel"/>
    <property type="match status" value="1"/>
</dbReference>
<evidence type="ECO:0000256" key="4">
    <source>
        <dbReference type="ARBA" id="ARBA00023235"/>
    </source>
</evidence>
<evidence type="ECO:0000256" key="5">
    <source>
        <dbReference type="ARBA" id="ARBA00029440"/>
    </source>
</evidence>
<dbReference type="InterPro" id="IPR011858">
    <property type="entry name" value="His6/HISN3"/>
</dbReference>
<dbReference type="InterPro" id="IPR044524">
    <property type="entry name" value="Isoase_HisA-like"/>
</dbReference>
<comment type="pathway">
    <text evidence="5">Amino-acid biosynthesis.</text>
</comment>
<dbReference type="RefSeq" id="WP_147713414.1">
    <property type="nucleotide sequence ID" value="NZ_VKAD01000001.1"/>
</dbReference>
<dbReference type="PANTHER" id="PTHR43090:SF2">
    <property type="entry name" value="1-(5-PHOSPHORIBOSYL)-5-[(5-PHOSPHORIBOSYLAMINO)METHYLIDENEAMINO] IMIDAZOLE-4-CARBOXAMIDE ISOMERASE"/>
    <property type="match status" value="1"/>
</dbReference>
<evidence type="ECO:0000256" key="6">
    <source>
        <dbReference type="RuleBase" id="RU003657"/>
    </source>
</evidence>
<dbReference type="GO" id="GO:0003949">
    <property type="term" value="F:1-(5-phosphoribosyl)-5-[(5-phosphoribosylamino)methylideneamino]imidazole-4-carboxamide isomerase activity"/>
    <property type="evidence" value="ECO:0007669"/>
    <property type="project" value="InterPro"/>
</dbReference>
<sequence>MKFRPCIDLHNGQVKQIVGGSLSDHGAEPETNFVSTQSSAWYAQQYQTDQLTGGHIIKLGPNNDEAAKQALAVWPSGMQIGGGITADNARQWIDAGASHVIVTSYIFNQGRIDYDRLERLVAEIGKERLVLDLSCRLKDDRYYVVTDRWQVFTDTVVDAQTLVDLGEYCAEFLVHAVDVEGKQQGIDERLIALLAQCKTKPIVYAGGVRSMQDLQTIDRAGSGKIDVTIGSALDLFGGPIAYRDVVDYCRAKSANENA</sequence>
<organism evidence="7 8">
    <name type="scientific">Reinekea thalattae</name>
    <dbReference type="NCBI Taxonomy" id="2593301"/>
    <lineage>
        <taxon>Bacteria</taxon>
        <taxon>Pseudomonadati</taxon>
        <taxon>Pseudomonadota</taxon>
        <taxon>Gammaproteobacteria</taxon>
        <taxon>Oceanospirillales</taxon>
        <taxon>Saccharospirillaceae</taxon>
        <taxon>Reinekea</taxon>
    </lineage>
</organism>
<dbReference type="Pfam" id="PF00977">
    <property type="entry name" value="His_biosynth"/>
    <property type="match status" value="1"/>
</dbReference>
<comment type="caution">
    <text evidence="7">The sequence shown here is derived from an EMBL/GenBank/DDBJ whole genome shotgun (WGS) entry which is preliminary data.</text>
</comment>
<protein>
    <submittedName>
        <fullName evidence="7">Phosphoribosylformimino-5-aminoimidazole carboxamide ribotide isomerase</fullName>
    </submittedName>
</protein>
<dbReference type="GO" id="GO:0005737">
    <property type="term" value="C:cytoplasm"/>
    <property type="evidence" value="ECO:0007669"/>
    <property type="project" value="TreeGrafter"/>
</dbReference>
<keyword evidence="2 6" id="KW-0028">Amino-acid biosynthesis</keyword>
<reference evidence="7 8" key="1">
    <citation type="submission" date="2019-07" db="EMBL/GenBank/DDBJ databases">
        <title>Reinekea sp. strain SSH23 genome sequencing and assembly.</title>
        <authorList>
            <person name="Kim I."/>
        </authorList>
    </citation>
    <scope>NUCLEOTIDE SEQUENCE [LARGE SCALE GENOMIC DNA]</scope>
    <source>
        <strain evidence="7 8">SSH23</strain>
    </source>
</reference>
<dbReference type="Proteomes" id="UP000321764">
    <property type="component" value="Unassembled WGS sequence"/>
</dbReference>
<dbReference type="Gene3D" id="3.20.20.70">
    <property type="entry name" value="Aldolase class I"/>
    <property type="match status" value="1"/>
</dbReference>
<dbReference type="GO" id="GO:0000162">
    <property type="term" value="P:L-tryptophan biosynthetic process"/>
    <property type="evidence" value="ECO:0007669"/>
    <property type="project" value="TreeGrafter"/>
</dbReference>
<dbReference type="NCBIfam" id="TIGR02129">
    <property type="entry name" value="hisA_euk"/>
    <property type="match status" value="1"/>
</dbReference>
<comment type="similarity">
    <text evidence="1 6">Belongs to the HisA/HisF family.</text>
</comment>
<dbReference type="CDD" id="cd04723">
    <property type="entry name" value="HisA_HisF"/>
    <property type="match status" value="1"/>
</dbReference>
<dbReference type="InterPro" id="IPR013785">
    <property type="entry name" value="Aldolase_TIM"/>
</dbReference>
<dbReference type="PANTHER" id="PTHR43090">
    <property type="entry name" value="1-(5-PHOSPHORIBOSYL)-5-[(5-PHOSPHORIBOSYLAMINO)METHYLIDENEAMINO] IMIDAZOLE-4-CARBOXAMIDE ISOMERASE"/>
    <property type="match status" value="1"/>
</dbReference>
<name>A0A5C8Z7E7_9GAMM</name>
<evidence type="ECO:0000313" key="8">
    <source>
        <dbReference type="Proteomes" id="UP000321764"/>
    </source>
</evidence>
<dbReference type="AlphaFoldDB" id="A0A5C8Z7E7"/>
<dbReference type="EMBL" id="VKAD01000001">
    <property type="protein sequence ID" value="TXR54015.1"/>
    <property type="molecule type" value="Genomic_DNA"/>
</dbReference>
<keyword evidence="4 7" id="KW-0413">Isomerase</keyword>
<evidence type="ECO:0000313" key="7">
    <source>
        <dbReference type="EMBL" id="TXR54015.1"/>
    </source>
</evidence>
<accession>A0A5C8Z7E7</accession>
<keyword evidence="8" id="KW-1185">Reference proteome</keyword>